<feature type="compositionally biased region" description="Basic residues" evidence="1">
    <location>
        <begin position="79"/>
        <end position="89"/>
    </location>
</feature>
<protein>
    <submittedName>
        <fullName evidence="2">Uncharacterized protein</fullName>
    </submittedName>
</protein>
<dbReference type="Proteomes" id="UP000735302">
    <property type="component" value="Unassembled WGS sequence"/>
</dbReference>
<evidence type="ECO:0000256" key="1">
    <source>
        <dbReference type="SAM" id="MobiDB-lite"/>
    </source>
</evidence>
<comment type="caution">
    <text evidence="2">The sequence shown here is derived from an EMBL/GenBank/DDBJ whole genome shotgun (WGS) entry which is preliminary data.</text>
</comment>
<keyword evidence="3" id="KW-1185">Reference proteome</keyword>
<accession>A0AAV4BC15</accession>
<dbReference type="AlphaFoldDB" id="A0AAV4BC15"/>
<name>A0AAV4BC15_9GAST</name>
<proteinExistence type="predicted"/>
<reference evidence="2 3" key="1">
    <citation type="journal article" date="2021" name="Elife">
        <title>Chloroplast acquisition without the gene transfer in kleptoplastic sea slugs, Plakobranchus ocellatus.</title>
        <authorList>
            <person name="Maeda T."/>
            <person name="Takahashi S."/>
            <person name="Yoshida T."/>
            <person name="Shimamura S."/>
            <person name="Takaki Y."/>
            <person name="Nagai Y."/>
            <person name="Toyoda A."/>
            <person name="Suzuki Y."/>
            <person name="Arimoto A."/>
            <person name="Ishii H."/>
            <person name="Satoh N."/>
            <person name="Nishiyama T."/>
            <person name="Hasebe M."/>
            <person name="Maruyama T."/>
            <person name="Minagawa J."/>
            <person name="Obokata J."/>
            <person name="Shigenobu S."/>
        </authorList>
    </citation>
    <scope>NUCLEOTIDE SEQUENCE [LARGE SCALE GENOMIC DNA]</scope>
</reference>
<organism evidence="2 3">
    <name type="scientific">Plakobranchus ocellatus</name>
    <dbReference type="NCBI Taxonomy" id="259542"/>
    <lineage>
        <taxon>Eukaryota</taxon>
        <taxon>Metazoa</taxon>
        <taxon>Spiralia</taxon>
        <taxon>Lophotrochozoa</taxon>
        <taxon>Mollusca</taxon>
        <taxon>Gastropoda</taxon>
        <taxon>Heterobranchia</taxon>
        <taxon>Euthyneura</taxon>
        <taxon>Panpulmonata</taxon>
        <taxon>Sacoglossa</taxon>
        <taxon>Placobranchoidea</taxon>
        <taxon>Plakobranchidae</taxon>
        <taxon>Plakobranchus</taxon>
    </lineage>
</organism>
<gene>
    <name evidence="2" type="ORF">PoB_004448100</name>
</gene>
<evidence type="ECO:0000313" key="2">
    <source>
        <dbReference type="EMBL" id="GFO17976.1"/>
    </source>
</evidence>
<evidence type="ECO:0000313" key="3">
    <source>
        <dbReference type="Proteomes" id="UP000735302"/>
    </source>
</evidence>
<sequence>MFTYTAAPYYSDKGTHCDPIEASRNKLGRHTPIPENDLRQLYTTSTRIRESSAELSQLKVSGKARLRSWNSHPDTGRLASRRVSKRSWPRKASSATATISHSGRIKKASVIRVASNLTPKYNCPMSRRYFPFKHGPRSSACPFQTNLYIGLMRRKEETCPLAGMRTVREQICSFDCELKNVIEC</sequence>
<feature type="region of interest" description="Disordered" evidence="1">
    <location>
        <begin position="67"/>
        <end position="95"/>
    </location>
</feature>
<dbReference type="EMBL" id="BLXT01004907">
    <property type="protein sequence ID" value="GFO17976.1"/>
    <property type="molecule type" value="Genomic_DNA"/>
</dbReference>